<feature type="binding site" evidence="7">
    <location>
        <position position="137"/>
    </location>
    <ligand>
        <name>substrate</name>
    </ligand>
</feature>
<comment type="caution">
    <text evidence="7">Lacks conserved residue(s) required for the propagation of feature annotation.</text>
</comment>
<sequence>MNKKVINISLIGMPGSGKTTIGEKLASKLNLNFQDSDHLIESENKSTIQSILDNEGYLELRAKEENIILNCDITNSVLATGGSAVYSEKAMEFLSHNSLIVYLDIPIDVVMQRVGDYSNRGFAEPNDKSPEDVFSQRTKLYLKWSHLKIDGSEDIDSVVDNIIASI</sequence>
<keyword evidence="2 7" id="KW-0808">Transferase</keyword>
<dbReference type="EC" id="2.7.1.71" evidence="7"/>
<dbReference type="GO" id="GO:0008652">
    <property type="term" value="P:amino acid biosynthetic process"/>
    <property type="evidence" value="ECO:0007669"/>
    <property type="project" value="UniProtKB-KW"/>
</dbReference>
<dbReference type="PANTHER" id="PTHR21087">
    <property type="entry name" value="SHIKIMATE KINASE"/>
    <property type="match status" value="1"/>
</dbReference>
<evidence type="ECO:0000256" key="3">
    <source>
        <dbReference type="ARBA" id="ARBA00022741"/>
    </source>
</evidence>
<feature type="binding site" evidence="7">
    <location>
        <position position="82"/>
    </location>
    <ligand>
        <name>substrate</name>
    </ligand>
</feature>
<gene>
    <name evidence="7" type="primary">aroK</name>
    <name evidence="8" type="ORF">EVB00_00120</name>
</gene>
<dbReference type="SUPFAM" id="SSF52540">
    <property type="entry name" value="P-loop containing nucleoside triphosphate hydrolases"/>
    <property type="match status" value="1"/>
</dbReference>
<dbReference type="InterPro" id="IPR027417">
    <property type="entry name" value="P-loop_NTPase"/>
</dbReference>
<dbReference type="UniPathway" id="UPA00053">
    <property type="reaction ID" value="UER00088"/>
</dbReference>
<proteinExistence type="inferred from homology"/>
<dbReference type="Gene3D" id="3.40.50.300">
    <property type="entry name" value="P-loop containing nucleotide triphosphate hydrolases"/>
    <property type="match status" value="1"/>
</dbReference>
<keyword evidence="7" id="KW-0963">Cytoplasm</keyword>
<keyword evidence="1 7" id="KW-0028">Amino-acid biosynthesis</keyword>
<keyword evidence="7" id="KW-0460">Magnesium</keyword>
<dbReference type="GO" id="GO:0005829">
    <property type="term" value="C:cytosol"/>
    <property type="evidence" value="ECO:0007669"/>
    <property type="project" value="TreeGrafter"/>
</dbReference>
<keyword evidence="3 7" id="KW-0547">Nucleotide-binding</keyword>
<comment type="catalytic activity">
    <reaction evidence="7">
        <text>shikimate + ATP = 3-phosphoshikimate + ADP + H(+)</text>
        <dbReference type="Rhea" id="RHEA:13121"/>
        <dbReference type="ChEBI" id="CHEBI:15378"/>
        <dbReference type="ChEBI" id="CHEBI:30616"/>
        <dbReference type="ChEBI" id="CHEBI:36208"/>
        <dbReference type="ChEBI" id="CHEBI:145989"/>
        <dbReference type="ChEBI" id="CHEBI:456216"/>
        <dbReference type="EC" id="2.7.1.71"/>
    </reaction>
</comment>
<dbReference type="Pfam" id="PF01202">
    <property type="entry name" value="SKI"/>
    <property type="match status" value="1"/>
</dbReference>
<feature type="binding site" evidence="7">
    <location>
        <position position="19"/>
    </location>
    <ligand>
        <name>Mg(2+)</name>
        <dbReference type="ChEBI" id="CHEBI:18420"/>
    </ligand>
</feature>
<organism evidence="8 9">
    <name type="scientific">SAR86 cluster bacterium</name>
    <dbReference type="NCBI Taxonomy" id="2030880"/>
    <lineage>
        <taxon>Bacteria</taxon>
        <taxon>Pseudomonadati</taxon>
        <taxon>Pseudomonadota</taxon>
        <taxon>Gammaproteobacteria</taxon>
        <taxon>SAR86 cluster</taxon>
    </lineage>
</organism>
<dbReference type="Proteomes" id="UP000318359">
    <property type="component" value="Unassembled WGS sequence"/>
</dbReference>
<keyword evidence="4 7" id="KW-0418">Kinase</keyword>
<keyword evidence="6 7" id="KW-0057">Aromatic amino acid biosynthesis</keyword>
<keyword evidence="5 7" id="KW-0067">ATP-binding</keyword>
<feature type="binding site" evidence="7">
    <location>
        <position position="61"/>
    </location>
    <ligand>
        <name>substrate</name>
    </ligand>
</feature>
<protein>
    <recommendedName>
        <fullName evidence="7">Shikimate kinase</fullName>
        <shortName evidence="7">SK</shortName>
        <ecNumber evidence="7">2.7.1.71</ecNumber>
    </recommendedName>
</protein>
<feature type="binding site" evidence="7">
    <location>
        <position position="37"/>
    </location>
    <ligand>
        <name>substrate</name>
    </ligand>
</feature>
<dbReference type="CDD" id="cd00464">
    <property type="entry name" value="SK"/>
    <property type="match status" value="1"/>
</dbReference>
<comment type="caution">
    <text evidence="8">The sequence shown here is derived from an EMBL/GenBank/DDBJ whole genome shotgun (WGS) entry which is preliminary data.</text>
</comment>
<comment type="subunit">
    <text evidence="7">Monomer.</text>
</comment>
<dbReference type="PRINTS" id="PR01100">
    <property type="entry name" value="SHIKIMTKNASE"/>
</dbReference>
<evidence type="ECO:0000256" key="7">
    <source>
        <dbReference type="HAMAP-Rule" id="MF_00109"/>
    </source>
</evidence>
<dbReference type="InterPro" id="IPR000623">
    <property type="entry name" value="Shikimate_kinase/TSH1"/>
</dbReference>
<keyword evidence="7" id="KW-0479">Metal-binding</keyword>
<feature type="binding site" evidence="7">
    <location>
        <begin position="15"/>
        <end position="20"/>
    </location>
    <ligand>
        <name>ATP</name>
        <dbReference type="ChEBI" id="CHEBI:30616"/>
    </ligand>
</feature>
<feature type="binding site" evidence="7">
    <location>
        <position position="120"/>
    </location>
    <ligand>
        <name>ATP</name>
        <dbReference type="ChEBI" id="CHEBI:30616"/>
    </ligand>
</feature>
<dbReference type="EMBL" id="SHBM01000001">
    <property type="protein sequence ID" value="RZO19111.1"/>
    <property type="molecule type" value="Genomic_DNA"/>
</dbReference>
<dbReference type="GO" id="GO:0005524">
    <property type="term" value="F:ATP binding"/>
    <property type="evidence" value="ECO:0007669"/>
    <property type="project" value="UniProtKB-UniRule"/>
</dbReference>
<dbReference type="GO" id="GO:0000287">
    <property type="term" value="F:magnesium ion binding"/>
    <property type="evidence" value="ECO:0007669"/>
    <property type="project" value="UniProtKB-UniRule"/>
</dbReference>
<dbReference type="PANTHER" id="PTHR21087:SF16">
    <property type="entry name" value="SHIKIMATE KINASE 1, CHLOROPLASTIC"/>
    <property type="match status" value="1"/>
</dbReference>
<evidence type="ECO:0000256" key="6">
    <source>
        <dbReference type="ARBA" id="ARBA00023141"/>
    </source>
</evidence>
<evidence type="ECO:0000313" key="9">
    <source>
        <dbReference type="Proteomes" id="UP000318359"/>
    </source>
</evidence>
<dbReference type="InterPro" id="IPR031322">
    <property type="entry name" value="Shikimate/glucono_kinase"/>
</dbReference>
<evidence type="ECO:0000256" key="4">
    <source>
        <dbReference type="ARBA" id="ARBA00022777"/>
    </source>
</evidence>
<dbReference type="GO" id="GO:0004765">
    <property type="term" value="F:shikimate kinase activity"/>
    <property type="evidence" value="ECO:0007669"/>
    <property type="project" value="UniProtKB-UniRule"/>
</dbReference>
<comment type="function">
    <text evidence="7">Catalyzes the specific phosphorylation of the 3-hydroxyl group of shikimic acid using ATP as a cosubstrate.</text>
</comment>
<reference evidence="8 9" key="1">
    <citation type="submission" date="2019-02" db="EMBL/GenBank/DDBJ databases">
        <title>Prokaryotic population dynamics and viral predation in marine succession experiment using metagenomics: the confinement effect.</title>
        <authorList>
            <person name="Haro-Moreno J.M."/>
            <person name="Rodriguez-Valera F."/>
            <person name="Lopez-Perez M."/>
        </authorList>
    </citation>
    <scope>NUCLEOTIDE SEQUENCE [LARGE SCALE GENOMIC DNA]</scope>
    <source>
        <strain evidence="8">MED-G167</strain>
    </source>
</reference>
<comment type="cofactor">
    <cofactor evidence="7">
        <name>Mg(2+)</name>
        <dbReference type="ChEBI" id="CHEBI:18420"/>
    </cofactor>
    <text evidence="7">Binds 1 Mg(2+) ion per subunit.</text>
</comment>
<dbReference type="GO" id="GO:0009423">
    <property type="term" value="P:chorismate biosynthetic process"/>
    <property type="evidence" value="ECO:0007669"/>
    <property type="project" value="UniProtKB-UniRule"/>
</dbReference>
<comment type="similarity">
    <text evidence="7">Belongs to the shikimate kinase family.</text>
</comment>
<name>A0A520MD37_9GAMM</name>
<dbReference type="AlphaFoldDB" id="A0A520MD37"/>
<comment type="subcellular location">
    <subcellularLocation>
        <location evidence="7">Cytoplasm</location>
    </subcellularLocation>
</comment>
<evidence type="ECO:0000313" key="8">
    <source>
        <dbReference type="EMBL" id="RZO19111.1"/>
    </source>
</evidence>
<dbReference type="GO" id="GO:0009073">
    <property type="term" value="P:aromatic amino acid family biosynthetic process"/>
    <property type="evidence" value="ECO:0007669"/>
    <property type="project" value="UniProtKB-KW"/>
</dbReference>
<evidence type="ECO:0000256" key="2">
    <source>
        <dbReference type="ARBA" id="ARBA00022679"/>
    </source>
</evidence>
<dbReference type="HAMAP" id="MF_00109">
    <property type="entry name" value="Shikimate_kinase"/>
    <property type="match status" value="1"/>
</dbReference>
<accession>A0A520MD37</accession>
<evidence type="ECO:0000256" key="1">
    <source>
        <dbReference type="ARBA" id="ARBA00022605"/>
    </source>
</evidence>
<comment type="pathway">
    <text evidence="7">Metabolic intermediate biosynthesis; chorismate biosynthesis; chorismate from D-erythrose 4-phosphate and phosphoenolpyruvate: step 5/7.</text>
</comment>
<evidence type="ECO:0000256" key="5">
    <source>
        <dbReference type="ARBA" id="ARBA00022840"/>
    </source>
</evidence>